<reference evidence="7" key="1">
    <citation type="submission" date="2023-08" db="EMBL/GenBank/DDBJ databases">
        <title>Draft sequence of the Babesia gibsoni genome.</title>
        <authorList>
            <person name="Yamagishi J.Y."/>
            <person name="Xuan X.X."/>
        </authorList>
    </citation>
    <scope>NUCLEOTIDE SEQUENCE</scope>
    <source>
        <strain evidence="7">Azabu</strain>
    </source>
</reference>
<keyword evidence="6" id="KW-0472">Membrane</keyword>
<dbReference type="GO" id="GO:0006900">
    <property type="term" value="P:vesicle budding from membrane"/>
    <property type="evidence" value="ECO:0007669"/>
    <property type="project" value="TreeGrafter"/>
</dbReference>
<keyword evidence="3" id="KW-0813">Transport</keyword>
<keyword evidence="5" id="KW-0653">Protein transport</keyword>
<dbReference type="Gene3D" id="1.10.287.1060">
    <property type="entry name" value="ESAT-6-like"/>
    <property type="match status" value="1"/>
</dbReference>
<dbReference type="Proteomes" id="UP001230268">
    <property type="component" value="Unassembled WGS sequence"/>
</dbReference>
<organism evidence="7 8">
    <name type="scientific">Babesia gibsoni</name>
    <dbReference type="NCBI Taxonomy" id="33632"/>
    <lineage>
        <taxon>Eukaryota</taxon>
        <taxon>Sar</taxon>
        <taxon>Alveolata</taxon>
        <taxon>Apicomplexa</taxon>
        <taxon>Aconoidasida</taxon>
        <taxon>Piroplasmida</taxon>
        <taxon>Babesiidae</taxon>
        <taxon>Babesia</taxon>
    </lineage>
</organism>
<dbReference type="GO" id="GO:0005771">
    <property type="term" value="C:multivesicular body"/>
    <property type="evidence" value="ECO:0007669"/>
    <property type="project" value="TreeGrafter"/>
</dbReference>
<sequence length="211" mass="24112">MGGFFSKCSPKHSSMEITSQIIQMKGKRDELEECRARIVNRIKDLEETILKHVKANERQLALLCLRKKALLSKHLSTVDNYLYQVLRVISDAEMAQVNVDVYEQLKVGAELLKTLSKRVNIKEMENIKEIEQSCRDEMNEIALIMTQEAASNEDELMQELERLTNTVEPEAPQPIHTQEILPITTEKEVLPGTISESDMEKSVTRKLVISS</sequence>
<evidence type="ECO:0000256" key="2">
    <source>
        <dbReference type="ARBA" id="ARBA00006190"/>
    </source>
</evidence>
<accession>A0AAD8PFA9</accession>
<evidence type="ECO:0000256" key="1">
    <source>
        <dbReference type="ARBA" id="ARBA00004608"/>
    </source>
</evidence>
<keyword evidence="8" id="KW-1185">Reference proteome</keyword>
<dbReference type="GO" id="GO:0015031">
    <property type="term" value="P:protein transport"/>
    <property type="evidence" value="ECO:0007669"/>
    <property type="project" value="UniProtKB-KW"/>
</dbReference>
<dbReference type="GO" id="GO:0032511">
    <property type="term" value="P:late endosome to vacuole transport via multivesicular body sorting pathway"/>
    <property type="evidence" value="ECO:0007669"/>
    <property type="project" value="TreeGrafter"/>
</dbReference>
<evidence type="ECO:0000313" key="7">
    <source>
        <dbReference type="EMBL" id="KAK1444288.1"/>
    </source>
</evidence>
<proteinExistence type="inferred from homology"/>
<dbReference type="GO" id="GO:0000815">
    <property type="term" value="C:ESCRT III complex"/>
    <property type="evidence" value="ECO:0007669"/>
    <property type="project" value="TreeGrafter"/>
</dbReference>
<comment type="subcellular location">
    <subcellularLocation>
        <location evidence="1">Endosome membrane</location>
    </subcellularLocation>
</comment>
<dbReference type="InterPro" id="IPR005024">
    <property type="entry name" value="Snf7_fam"/>
</dbReference>
<dbReference type="AlphaFoldDB" id="A0AAD8PFA9"/>
<evidence type="ECO:0000256" key="4">
    <source>
        <dbReference type="ARBA" id="ARBA00022753"/>
    </source>
</evidence>
<gene>
    <name evidence="7" type="ORF">BgAZ_101940</name>
</gene>
<evidence type="ECO:0000256" key="3">
    <source>
        <dbReference type="ARBA" id="ARBA00022448"/>
    </source>
</evidence>
<dbReference type="PANTHER" id="PTHR22761">
    <property type="entry name" value="CHARGED MULTIVESICULAR BODY PROTEIN"/>
    <property type="match status" value="1"/>
</dbReference>
<evidence type="ECO:0000256" key="5">
    <source>
        <dbReference type="ARBA" id="ARBA00022927"/>
    </source>
</evidence>
<comment type="similarity">
    <text evidence="2">Belongs to the SNF7 family.</text>
</comment>
<dbReference type="PANTHER" id="PTHR22761:SF5">
    <property type="entry name" value="CHARGED MULTIVESICULAR BODY PROTEIN 6"/>
    <property type="match status" value="1"/>
</dbReference>
<keyword evidence="4" id="KW-0967">Endosome</keyword>
<evidence type="ECO:0000256" key="6">
    <source>
        <dbReference type="ARBA" id="ARBA00023136"/>
    </source>
</evidence>
<evidence type="ECO:0008006" key="9">
    <source>
        <dbReference type="Google" id="ProtNLM"/>
    </source>
</evidence>
<name>A0AAD8PFA9_BABGI</name>
<evidence type="ECO:0000313" key="8">
    <source>
        <dbReference type="Proteomes" id="UP001230268"/>
    </source>
</evidence>
<dbReference type="Pfam" id="PF03357">
    <property type="entry name" value="Snf7"/>
    <property type="match status" value="1"/>
</dbReference>
<comment type="caution">
    <text evidence="7">The sequence shown here is derived from an EMBL/GenBank/DDBJ whole genome shotgun (WGS) entry which is preliminary data.</text>
</comment>
<protein>
    <recommendedName>
        <fullName evidence="9">Charged multivesicular body protein 6</fullName>
    </recommendedName>
</protein>
<dbReference type="EMBL" id="JAVEPI010000001">
    <property type="protein sequence ID" value="KAK1444288.1"/>
    <property type="molecule type" value="Genomic_DNA"/>
</dbReference>